<evidence type="ECO:0000256" key="1">
    <source>
        <dbReference type="PROSITE-ProRule" id="PRU00376"/>
    </source>
</evidence>
<name>A0AAD5XX68_9FUNG</name>
<reference evidence="3" key="1">
    <citation type="submission" date="2020-05" db="EMBL/GenBank/DDBJ databases">
        <title>Phylogenomic resolution of chytrid fungi.</title>
        <authorList>
            <person name="Stajich J.E."/>
            <person name="Amses K."/>
            <person name="Simmons R."/>
            <person name="Seto K."/>
            <person name="Myers J."/>
            <person name="Bonds A."/>
            <person name="Quandt C.A."/>
            <person name="Barry K."/>
            <person name="Liu P."/>
            <person name="Grigoriev I."/>
            <person name="Longcore J.E."/>
            <person name="James T.Y."/>
        </authorList>
    </citation>
    <scope>NUCLEOTIDE SEQUENCE</scope>
    <source>
        <strain evidence="3">JEL0476</strain>
    </source>
</reference>
<keyword evidence="4" id="KW-1185">Reference proteome</keyword>
<dbReference type="AlphaFoldDB" id="A0AAD5XX68"/>
<proteinExistence type="predicted"/>
<dbReference type="GO" id="GO:0005634">
    <property type="term" value="C:nucleus"/>
    <property type="evidence" value="ECO:0007669"/>
    <property type="project" value="UniProtKB-SubCell"/>
</dbReference>
<dbReference type="EMBL" id="JADGJW010001271">
    <property type="protein sequence ID" value="KAJ3204725.1"/>
    <property type="molecule type" value="Genomic_DNA"/>
</dbReference>
<comment type="subcellular location">
    <subcellularLocation>
        <location evidence="1">Nucleus</location>
    </subcellularLocation>
</comment>
<dbReference type="PROSITE" id="PS51037">
    <property type="entry name" value="YEATS"/>
    <property type="match status" value="1"/>
</dbReference>
<keyword evidence="1" id="KW-0539">Nucleus</keyword>
<gene>
    <name evidence="3" type="ORF">HK099_001048</name>
</gene>
<protein>
    <recommendedName>
        <fullName evidence="2">YEATS domain-containing protein</fullName>
    </recommendedName>
</protein>
<evidence type="ECO:0000313" key="4">
    <source>
        <dbReference type="Proteomes" id="UP001211065"/>
    </source>
</evidence>
<dbReference type="Proteomes" id="UP001211065">
    <property type="component" value="Unassembled WGS sequence"/>
</dbReference>
<organism evidence="3 4">
    <name type="scientific">Clydaea vesicula</name>
    <dbReference type="NCBI Taxonomy" id="447962"/>
    <lineage>
        <taxon>Eukaryota</taxon>
        <taxon>Fungi</taxon>
        <taxon>Fungi incertae sedis</taxon>
        <taxon>Chytridiomycota</taxon>
        <taxon>Chytridiomycota incertae sedis</taxon>
        <taxon>Chytridiomycetes</taxon>
        <taxon>Lobulomycetales</taxon>
        <taxon>Lobulomycetaceae</taxon>
        <taxon>Clydaea</taxon>
    </lineage>
</organism>
<comment type="caution">
    <text evidence="3">The sequence shown here is derived from an EMBL/GenBank/DDBJ whole genome shotgun (WGS) entry which is preliminary data.</text>
</comment>
<feature type="domain" description="YEATS" evidence="2">
    <location>
        <begin position="1"/>
        <end position="66"/>
    </location>
</feature>
<accession>A0AAD5XX68</accession>
<sequence length="66" mass="7630">MSIPKKVIKTARIKTSLKSFIKSGSLLFNWKVVLCFLNKDGNEVSTEPYVKSVHMIIHDDFKKPHR</sequence>
<evidence type="ECO:0000313" key="3">
    <source>
        <dbReference type="EMBL" id="KAJ3204725.1"/>
    </source>
</evidence>
<evidence type="ECO:0000259" key="2">
    <source>
        <dbReference type="PROSITE" id="PS51037"/>
    </source>
</evidence>
<feature type="non-terminal residue" evidence="3">
    <location>
        <position position="66"/>
    </location>
</feature>
<dbReference type="InterPro" id="IPR055129">
    <property type="entry name" value="YEATS_dom"/>
</dbReference>